<dbReference type="GO" id="GO:0016787">
    <property type="term" value="F:hydrolase activity"/>
    <property type="evidence" value="ECO:0007669"/>
    <property type="project" value="UniProtKB-KW"/>
</dbReference>
<dbReference type="InterPro" id="IPR036291">
    <property type="entry name" value="NAD(P)-bd_dom_sf"/>
</dbReference>
<dbReference type="Pfam" id="PF12697">
    <property type="entry name" value="Abhydrolase_6"/>
    <property type="match status" value="1"/>
</dbReference>
<accession>A0ABT4G850</accession>
<evidence type="ECO:0000259" key="1">
    <source>
        <dbReference type="Pfam" id="PF07993"/>
    </source>
</evidence>
<dbReference type="SUPFAM" id="SSF51735">
    <property type="entry name" value="NAD(P)-binding Rossmann-fold domains"/>
    <property type="match status" value="1"/>
</dbReference>
<organism evidence="3 4">
    <name type="scientific">Paenibacillus alginolyticus</name>
    <dbReference type="NCBI Taxonomy" id="59839"/>
    <lineage>
        <taxon>Bacteria</taxon>
        <taxon>Bacillati</taxon>
        <taxon>Bacillota</taxon>
        <taxon>Bacilli</taxon>
        <taxon>Bacillales</taxon>
        <taxon>Paenibacillaceae</taxon>
        <taxon>Paenibacillus</taxon>
    </lineage>
</organism>
<dbReference type="InterPro" id="IPR051783">
    <property type="entry name" value="NAD(P)-dependent_oxidoreduct"/>
</dbReference>
<gene>
    <name evidence="3" type="ORF">M5X19_05425</name>
</gene>
<name>A0ABT4G850_9BACL</name>
<keyword evidence="3" id="KW-0378">Hydrolase</keyword>
<dbReference type="Gene3D" id="3.40.50.720">
    <property type="entry name" value="NAD(P)-binding Rossmann-like Domain"/>
    <property type="match status" value="1"/>
</dbReference>
<dbReference type="InterPro" id="IPR000073">
    <property type="entry name" value="AB_hydrolase_1"/>
</dbReference>
<keyword evidence="4" id="KW-1185">Reference proteome</keyword>
<dbReference type="EMBL" id="JAMDMX010000011">
    <property type="protein sequence ID" value="MCY9692351.1"/>
    <property type="molecule type" value="Genomic_DNA"/>
</dbReference>
<protein>
    <submittedName>
        <fullName evidence="3">Alpha/beta fold hydrolase</fullName>
    </submittedName>
</protein>
<dbReference type="Pfam" id="PF07993">
    <property type="entry name" value="NAD_binding_4"/>
    <property type="match status" value="1"/>
</dbReference>
<dbReference type="SUPFAM" id="SSF53474">
    <property type="entry name" value="alpha/beta-Hydrolases"/>
    <property type="match status" value="1"/>
</dbReference>
<dbReference type="PANTHER" id="PTHR48079:SF6">
    <property type="entry name" value="NAD(P)-BINDING DOMAIN-CONTAINING PROTEIN-RELATED"/>
    <property type="match status" value="1"/>
</dbReference>
<dbReference type="PANTHER" id="PTHR48079">
    <property type="entry name" value="PROTEIN YEEZ"/>
    <property type="match status" value="1"/>
</dbReference>
<evidence type="ECO:0000259" key="2">
    <source>
        <dbReference type="Pfam" id="PF12697"/>
    </source>
</evidence>
<evidence type="ECO:0000313" key="4">
    <source>
        <dbReference type="Proteomes" id="UP001527099"/>
    </source>
</evidence>
<dbReference type="InterPro" id="IPR029058">
    <property type="entry name" value="AB_hydrolase_fold"/>
</dbReference>
<dbReference type="Gene3D" id="3.40.50.1820">
    <property type="entry name" value="alpha/beta hydrolase"/>
    <property type="match status" value="1"/>
</dbReference>
<sequence length="624" mass="68496">MTHIFITGGTGFIGSQTLEQLFREDHTVSVLVRSKARWEQIRKQLDRLSSNGREGSNVGNERISPVIGDLSLPCLGLSASDLALVLKADVIIHAGGPMDIRIGESEARAVFLQAAEEMLNLASQIQTSKGLQHFIHIVGFKSPFTADNFHNPAPIIASLEQDSPYERMKILADLRIRQGAQQLNFPLSVVHPSVLIGSSEHGDTQQTGGLGILVRATARRLMSITPGGNSHWLPLFHINHAAEFISALAKESNPVSQTYYLLNEKKHSPSMTELVSVIAKELRVSKPWGAISPKLLSKVLGSPLGRKIGIPKESLDFIVDVNQAYPLTAAQDMQRKYGLEHAVNASIMPHTISDLDFRLVHSHPQAEGYLRGKRGPLATLERVGSDKGKAPILFVHGTLSGADCLLPLAEQFPESSVCLVDLPGFGRSPYHHRPDVIEGHIESLVQAIRSFETPVTLVGHSLGGLLAAHAYARVPEQIHRLHLLQPALCSVLRRYRSARINEAALRMLRAASLRKQLLAQSCFTDISDIPPAYVTYVLAELQSPRVRKTTAETLSALTRAESFTQLQPDAQLLQEASILWGTQDRALHLPERFRSARTVEIAAAHHFPISHPSLTAQLLRQQGL</sequence>
<reference evidence="3 4" key="1">
    <citation type="submission" date="2022-05" db="EMBL/GenBank/DDBJ databases">
        <title>Genome Sequencing of Bee-Associated Microbes.</title>
        <authorList>
            <person name="Dunlap C."/>
        </authorList>
    </citation>
    <scope>NUCLEOTIDE SEQUENCE [LARGE SCALE GENOMIC DNA]</scope>
    <source>
        <strain evidence="3 4">NRRL B-14421</strain>
    </source>
</reference>
<comment type="caution">
    <text evidence="3">The sequence shown here is derived from an EMBL/GenBank/DDBJ whole genome shotgun (WGS) entry which is preliminary data.</text>
</comment>
<feature type="domain" description="AB hydrolase-1" evidence="2">
    <location>
        <begin position="392"/>
        <end position="617"/>
    </location>
</feature>
<dbReference type="InterPro" id="IPR013120">
    <property type="entry name" value="FAR_NAD-bd"/>
</dbReference>
<evidence type="ECO:0000313" key="3">
    <source>
        <dbReference type="EMBL" id="MCY9692351.1"/>
    </source>
</evidence>
<dbReference type="PRINTS" id="PR00111">
    <property type="entry name" value="ABHYDROLASE"/>
</dbReference>
<proteinExistence type="predicted"/>
<dbReference type="RefSeq" id="WP_268613920.1">
    <property type="nucleotide sequence ID" value="NZ_JAMDMX010000011.1"/>
</dbReference>
<feature type="domain" description="Thioester reductase (TE)" evidence="1">
    <location>
        <begin position="6"/>
        <end position="244"/>
    </location>
</feature>
<dbReference type="Proteomes" id="UP001527099">
    <property type="component" value="Unassembled WGS sequence"/>
</dbReference>